<dbReference type="GO" id="GO:0016705">
    <property type="term" value="F:oxidoreductase activity, acting on paired donors, with incorporation or reduction of molecular oxygen"/>
    <property type="evidence" value="ECO:0007669"/>
    <property type="project" value="InterPro"/>
</dbReference>
<evidence type="ECO:0000313" key="1">
    <source>
        <dbReference type="EMBL" id="KRX07835.1"/>
    </source>
</evidence>
<dbReference type="GO" id="GO:0005506">
    <property type="term" value="F:iron ion binding"/>
    <property type="evidence" value="ECO:0007669"/>
    <property type="project" value="InterPro"/>
</dbReference>
<reference evidence="1 2" key="1">
    <citation type="journal article" date="2015" name="Sci. Rep.">
        <title>Genome of the facultative scuticociliatosis pathogen Pseudocohnilembus persalinus provides insight into its virulence through horizontal gene transfer.</title>
        <authorList>
            <person name="Xiong J."/>
            <person name="Wang G."/>
            <person name="Cheng J."/>
            <person name="Tian M."/>
            <person name="Pan X."/>
            <person name="Warren A."/>
            <person name="Jiang C."/>
            <person name="Yuan D."/>
            <person name="Miao W."/>
        </authorList>
    </citation>
    <scope>NUCLEOTIDE SEQUENCE [LARGE SCALE GENOMIC DNA]</scope>
    <source>
        <strain evidence="1">36N120E</strain>
    </source>
</reference>
<dbReference type="SUPFAM" id="SSF48264">
    <property type="entry name" value="Cytochrome P450"/>
    <property type="match status" value="1"/>
</dbReference>
<dbReference type="GO" id="GO:0004497">
    <property type="term" value="F:monooxygenase activity"/>
    <property type="evidence" value="ECO:0007669"/>
    <property type="project" value="InterPro"/>
</dbReference>
<name>A0A0V0R057_PSEPJ</name>
<dbReference type="EMBL" id="LDAU01000079">
    <property type="protein sequence ID" value="KRX07835.1"/>
    <property type="molecule type" value="Genomic_DNA"/>
</dbReference>
<protein>
    <submittedName>
        <fullName evidence="1">Cytochrome P450</fullName>
    </submittedName>
</protein>
<sequence>MQNNYNFYTKLASIPLYAYYFQVFIYIITDPNAEFIKDAIKDEEGVNVKKEISKKIRNSGGFYQFLVRTHNELGKVFKFQLGDQTFVSVKEPDMLQYSLKDQFDKSNNIFMESLRPFLGSSSVIFENGKTAQFRRKKIFSPQNFLKAKIFHSNYRLKYQ</sequence>
<dbReference type="GO" id="GO:0020037">
    <property type="term" value="F:heme binding"/>
    <property type="evidence" value="ECO:0007669"/>
    <property type="project" value="InterPro"/>
</dbReference>
<evidence type="ECO:0000313" key="2">
    <source>
        <dbReference type="Proteomes" id="UP000054937"/>
    </source>
</evidence>
<gene>
    <name evidence="1" type="ORF">PPERSA_10119</name>
</gene>
<comment type="caution">
    <text evidence="1">The sequence shown here is derived from an EMBL/GenBank/DDBJ whole genome shotgun (WGS) entry which is preliminary data.</text>
</comment>
<keyword evidence="2" id="KW-1185">Reference proteome</keyword>
<dbReference type="InterPro" id="IPR036396">
    <property type="entry name" value="Cyt_P450_sf"/>
</dbReference>
<dbReference type="Proteomes" id="UP000054937">
    <property type="component" value="Unassembled WGS sequence"/>
</dbReference>
<dbReference type="AlphaFoldDB" id="A0A0V0R057"/>
<organism evidence="1 2">
    <name type="scientific">Pseudocohnilembus persalinus</name>
    <name type="common">Ciliate</name>
    <dbReference type="NCBI Taxonomy" id="266149"/>
    <lineage>
        <taxon>Eukaryota</taxon>
        <taxon>Sar</taxon>
        <taxon>Alveolata</taxon>
        <taxon>Ciliophora</taxon>
        <taxon>Intramacronucleata</taxon>
        <taxon>Oligohymenophorea</taxon>
        <taxon>Scuticociliatia</taxon>
        <taxon>Philasterida</taxon>
        <taxon>Pseudocohnilembidae</taxon>
        <taxon>Pseudocohnilembus</taxon>
    </lineage>
</organism>
<dbReference type="Gene3D" id="1.10.630.10">
    <property type="entry name" value="Cytochrome P450"/>
    <property type="match status" value="1"/>
</dbReference>
<accession>A0A0V0R057</accession>
<dbReference type="InParanoid" id="A0A0V0R057"/>
<proteinExistence type="predicted"/>